<sequence length="116" mass="13215">MNPKHQIEPELAEARGEESLSFQSHNNETKLHPPVHYTYPLTLEHLYCGNRGVAGGALHFKSGCPLTEPYRIPSNSHKIHPTPSFHIQSPLLADLIHSGDPFLFFCFFFKLNFIFN</sequence>
<organism evidence="2 3">
    <name type="scientific">Xenopus laevis</name>
    <name type="common">African clawed frog</name>
    <dbReference type="NCBI Taxonomy" id="8355"/>
    <lineage>
        <taxon>Eukaryota</taxon>
        <taxon>Metazoa</taxon>
        <taxon>Chordata</taxon>
        <taxon>Craniata</taxon>
        <taxon>Vertebrata</taxon>
        <taxon>Euteleostomi</taxon>
        <taxon>Amphibia</taxon>
        <taxon>Batrachia</taxon>
        <taxon>Anura</taxon>
        <taxon>Pipoidea</taxon>
        <taxon>Pipidae</taxon>
        <taxon>Xenopodinae</taxon>
        <taxon>Xenopus</taxon>
        <taxon>Xenopus</taxon>
    </lineage>
</organism>
<reference evidence="3" key="1">
    <citation type="journal article" date="2016" name="Nature">
        <title>Genome evolution in the allotetraploid frog Xenopus laevis.</title>
        <authorList>
            <person name="Session A.M."/>
            <person name="Uno Y."/>
            <person name="Kwon T."/>
            <person name="Chapman J.A."/>
            <person name="Toyoda A."/>
            <person name="Takahashi S."/>
            <person name="Fukui A."/>
            <person name="Hikosaka A."/>
            <person name="Suzuki A."/>
            <person name="Kondo M."/>
            <person name="van Heeringen S.J."/>
            <person name="Quigley I."/>
            <person name="Heinz S."/>
            <person name="Ogino H."/>
            <person name="Ochi H."/>
            <person name="Hellsten U."/>
            <person name="Lyons J.B."/>
            <person name="Simakov O."/>
            <person name="Putnam N."/>
            <person name="Stites J."/>
            <person name="Kuroki Y."/>
            <person name="Tanaka T."/>
            <person name="Michiue T."/>
            <person name="Watanabe M."/>
            <person name="Bogdanovic O."/>
            <person name="Lister R."/>
            <person name="Georgiou G."/>
            <person name="Paranjpe S.S."/>
            <person name="van Kruijsbergen I."/>
            <person name="Shu S."/>
            <person name="Carlson J."/>
            <person name="Kinoshita T."/>
            <person name="Ohta Y."/>
            <person name="Mawaribuchi S."/>
            <person name="Jenkins J."/>
            <person name="Grimwood J."/>
            <person name="Schmutz J."/>
            <person name="Mitros T."/>
            <person name="Mozaffari S.V."/>
            <person name="Suzuki Y."/>
            <person name="Haramoto Y."/>
            <person name="Yamamoto T.S."/>
            <person name="Takagi C."/>
            <person name="Heald R."/>
            <person name="Miller K."/>
            <person name="Haudenschild C."/>
            <person name="Kitzman J."/>
            <person name="Nakayama T."/>
            <person name="Izutsu Y."/>
            <person name="Robert J."/>
            <person name="Fortriede J."/>
            <person name="Burns K."/>
            <person name="Lotay V."/>
            <person name="Karimi K."/>
            <person name="Yasuoka Y."/>
            <person name="Dichmann D.S."/>
            <person name="Flajnik M.F."/>
            <person name="Houston D.W."/>
            <person name="Shendure J."/>
            <person name="DuPasquier L."/>
            <person name="Vize P.D."/>
            <person name="Zorn A.M."/>
            <person name="Ito M."/>
            <person name="Marcotte E.M."/>
            <person name="Wallingford J.B."/>
            <person name="Ito Y."/>
            <person name="Asashima M."/>
            <person name="Ueno N."/>
            <person name="Matsuda Y."/>
            <person name="Veenstra G.J."/>
            <person name="Fujiyama A."/>
            <person name="Harland R.M."/>
            <person name="Taira M."/>
            <person name="Rokhsar D.S."/>
        </authorList>
    </citation>
    <scope>NUCLEOTIDE SEQUENCE [LARGE SCALE GENOMIC DNA]</scope>
    <source>
        <strain evidence="3">J</strain>
    </source>
</reference>
<proteinExistence type="predicted"/>
<evidence type="ECO:0000313" key="3">
    <source>
        <dbReference type="Proteomes" id="UP000694892"/>
    </source>
</evidence>
<evidence type="ECO:0000313" key="2">
    <source>
        <dbReference type="EMBL" id="OCT69455.1"/>
    </source>
</evidence>
<protein>
    <submittedName>
        <fullName evidence="2">Uncharacterized protein</fullName>
    </submittedName>
</protein>
<gene>
    <name evidence="2" type="ORF">XELAEV_18040766mg</name>
</gene>
<name>A0A974H9D4_XENLA</name>
<feature type="region of interest" description="Disordered" evidence="1">
    <location>
        <begin position="1"/>
        <end position="31"/>
    </location>
</feature>
<accession>A0A974H9D4</accession>
<dbReference type="AlphaFoldDB" id="A0A974H9D4"/>
<evidence type="ECO:0000256" key="1">
    <source>
        <dbReference type="SAM" id="MobiDB-lite"/>
    </source>
</evidence>
<dbReference type="Proteomes" id="UP000694892">
    <property type="component" value="Chromosome 8L"/>
</dbReference>
<dbReference type="EMBL" id="CM004480">
    <property type="protein sequence ID" value="OCT69455.1"/>
    <property type="molecule type" value="Genomic_DNA"/>
</dbReference>
<feature type="compositionally biased region" description="Basic and acidic residues" evidence="1">
    <location>
        <begin position="1"/>
        <end position="18"/>
    </location>
</feature>